<evidence type="ECO:0000313" key="5">
    <source>
        <dbReference type="EMBL" id="NMQ07500.1"/>
    </source>
</evidence>
<evidence type="ECO:0000256" key="2">
    <source>
        <dbReference type="ARBA" id="ARBA00023118"/>
    </source>
</evidence>
<keyword evidence="2" id="KW-0051">Antiviral defense</keyword>
<sequence length="990" mass="109097">MGSRPHRSRQQRQQARLIMTQSIHSLWKKKLAAWLHDPAEKALVLMRDDVGHEHGSVKTLRERLGINDADFDRRADRFAAAADRPQWPCEPGRMRPAWANVRFANQPLLIHPLSGEEIDLGSLDDIAAKHIRTVSLDHFSDLIERDAHGEPDLRLTYLAFWRFGPEPALVAPEIGDLWRVLPADTRVPDHSIWSHLDTVSALAGALTDDAPALLSMSFGPVQGFIAQARSTSDLWAGSHLLSSLVWEGLKVICAALGPDAIAFPSLRGVAAVDRWLLEVADADGRGEQWRQRFTTIDAEWLQRTTDANPLFAATLPNKFMAIVPARQAEQLARQVVEAVRDAARAWAAEAAQHVLDDRDQGQHWQEQLDSQLAGFPEAQWAIAEWPTGSDRDRLPDADRLRQALAGYGTDSLFGEEVWKVLNREVRIDGAEFFKPNAGIVYPAVHELAERSLAAAKSLRPFAPLPQHGHRCTLCGEREWLTETAAQLHVPAGERRETPWLRKAQAGRFGIRKGEHLCGVCTLKRLWPTLFVEGLGELLDERPARFVISTHTMALATSLDRLVENYKPESLAGLSALSRKFALLDYPPVALPNALHRRLSSLRPATVVDIVKRLPSALDEARNEDAEERLAAGIAELLGARPETYYALIQMDGDHMGAWLAGNDPDYQCRFPATWHPQVRASLDRFRGDPAVAAYLDSSRPASPARHAAISAALNDFSTHVARHIVENVCKGKLLYAGGDDVLAMLSVDDLMPAMLLLRAAWSGSGDLRGLPGHIDVRGLQLAKGYARLKGRLMPMMGSRASASIGAVVAHHQAPLSAVLRELRRAEAVAKAHGRNAFCLRVIKRGGGEVGVTSRFWEMPRAVGATPAAPLLADTALGLLLRFAETLAQPEMSRRAVYNTLEWLSGLPERGGKDMSEEAWRHLLASNLAWQIERQGGVVQHAREFVDLACRESAKPAETIRVLGDLLVTAEFFARNGRAFGRAAAQAGAPR</sequence>
<name>A0ABX1TG23_9PROT</name>
<dbReference type="InterPro" id="IPR024615">
    <property type="entry name" value="CRISPR-assoc_Cmr2_N"/>
</dbReference>
<keyword evidence="6" id="KW-1185">Reference proteome</keyword>
<dbReference type="InterPro" id="IPR054767">
    <property type="entry name" value="Cas10-Cmr2_palm2"/>
</dbReference>
<dbReference type="EMBL" id="SPMX01000079">
    <property type="protein sequence ID" value="NMQ07500.1"/>
    <property type="molecule type" value="Genomic_DNA"/>
</dbReference>
<feature type="domain" description="Cas10/Cmr2 second palm" evidence="4">
    <location>
        <begin position="644"/>
        <end position="761"/>
    </location>
</feature>
<dbReference type="Pfam" id="PF12469">
    <property type="entry name" value="Cmr2_N"/>
    <property type="match status" value="1"/>
</dbReference>
<evidence type="ECO:0000256" key="1">
    <source>
        <dbReference type="ARBA" id="ARBA00022741"/>
    </source>
</evidence>
<feature type="domain" description="CRISPR-associated protein Cmr2 N-terminal" evidence="3">
    <location>
        <begin position="213"/>
        <end position="346"/>
    </location>
</feature>
<dbReference type="Proteomes" id="UP000886469">
    <property type="component" value="Unassembled WGS sequence"/>
</dbReference>
<comment type="caution">
    <text evidence="5">The sequence shown here is derived from an EMBL/GenBank/DDBJ whole genome shotgun (WGS) entry which is preliminary data.</text>
</comment>
<accession>A0ABX1TG23</accession>
<dbReference type="InterPro" id="IPR038242">
    <property type="entry name" value="Cmr2_N"/>
</dbReference>
<proteinExistence type="predicted"/>
<dbReference type="NCBIfam" id="TIGR02577">
    <property type="entry name" value="cas_TM1794_Cmr2"/>
    <property type="match status" value="1"/>
</dbReference>
<dbReference type="Gene3D" id="3.30.70.270">
    <property type="match status" value="1"/>
</dbReference>
<evidence type="ECO:0000313" key="6">
    <source>
        <dbReference type="Proteomes" id="UP000886469"/>
    </source>
</evidence>
<organism evidence="5 6">
    <name type="scientific">Candidatus Accumulibacter contiguus</name>
    <dbReference type="NCBI Taxonomy" id="2954381"/>
    <lineage>
        <taxon>Bacteria</taxon>
        <taxon>Pseudomonadati</taxon>
        <taxon>Pseudomonadota</taxon>
        <taxon>Betaproteobacteria</taxon>
        <taxon>Candidatus Accumulibacter</taxon>
    </lineage>
</organism>
<dbReference type="Pfam" id="PF22335">
    <property type="entry name" value="Cas10-Cmr2_palm2"/>
    <property type="match status" value="1"/>
</dbReference>
<keyword evidence="1" id="KW-0547">Nucleotide-binding</keyword>
<evidence type="ECO:0000259" key="4">
    <source>
        <dbReference type="Pfam" id="PF22335"/>
    </source>
</evidence>
<evidence type="ECO:0000259" key="3">
    <source>
        <dbReference type="Pfam" id="PF12469"/>
    </source>
</evidence>
<dbReference type="InterPro" id="IPR013407">
    <property type="entry name" value="CRISPR-assoc_prot_Cmr2"/>
</dbReference>
<dbReference type="InterPro" id="IPR043128">
    <property type="entry name" value="Rev_trsase/Diguanyl_cyclase"/>
</dbReference>
<dbReference type="Gene3D" id="3.30.70.2220">
    <property type="entry name" value="CRISPR-Cas system, Cmr2 subunit, D1 domain, cysteine cluster"/>
    <property type="match status" value="1"/>
</dbReference>
<protein>
    <submittedName>
        <fullName evidence="5">Type III-B CRISPR-associated protein Cas10/Cmr2</fullName>
    </submittedName>
</protein>
<gene>
    <name evidence="5" type="primary">cas10</name>
    <name evidence="5" type="ORF">E4Q08_20785</name>
</gene>
<reference evidence="5" key="1">
    <citation type="submission" date="2019-03" db="EMBL/GenBank/DDBJ databases">
        <title>Metabolic reconstructions from genomes of highly enriched 'Candidatus Accumulibacter' and 'Candidatus Competibacter' bioreactor populations.</title>
        <authorList>
            <person name="Annavajhala M.K."/>
            <person name="Welles L."/>
            <person name="Abbas B."/>
            <person name="Sorokin D."/>
            <person name="Park H."/>
            <person name="Van Loosdrecht M."/>
            <person name="Chandran K."/>
        </authorList>
    </citation>
    <scope>NUCLEOTIDE SEQUENCE</scope>
    <source>
        <strain evidence="5">SBR_L</strain>
    </source>
</reference>